<evidence type="ECO:0000256" key="1">
    <source>
        <dbReference type="SAM" id="MobiDB-lite"/>
    </source>
</evidence>
<evidence type="ECO:0000313" key="3">
    <source>
        <dbReference type="Proteomes" id="UP001174909"/>
    </source>
</evidence>
<sequence length="243" mass="27528">MSQQLGSKVQRQGKANKSTYTQNSSFFSKKRRAALGGIQTHDTLQSRRALYQLGNSTVRGWNLQHKGSYMLDRPPSPERPPLGQKRTRHTALLQDDILTGDFEDYSPTPSLRTSPIPSNRPLKFSKREKVTTAFADEVDFLDFDDHLTPPSELYTGSGGKPLLPFHLETKAHRKKNALQQSLLVSDSGQESAEWLEYVDPNEPRYCLCNQACSKKRTVPQCTFTVTSKPHPPDKSLLWRNGWL</sequence>
<name>A0AA35TEY3_GEOBA</name>
<evidence type="ECO:0000313" key="2">
    <source>
        <dbReference type="EMBL" id="CAI8046246.1"/>
    </source>
</evidence>
<proteinExistence type="predicted"/>
<feature type="region of interest" description="Disordered" evidence="1">
    <location>
        <begin position="1"/>
        <end position="28"/>
    </location>
</feature>
<dbReference type="AlphaFoldDB" id="A0AA35TEY3"/>
<accession>A0AA35TEY3</accession>
<feature type="compositionally biased region" description="Polar residues" evidence="1">
    <location>
        <begin position="1"/>
        <end position="27"/>
    </location>
</feature>
<comment type="caution">
    <text evidence="2">The sequence shown here is derived from an EMBL/GenBank/DDBJ whole genome shotgun (WGS) entry which is preliminary data.</text>
</comment>
<feature type="region of interest" description="Disordered" evidence="1">
    <location>
        <begin position="67"/>
        <end position="86"/>
    </location>
</feature>
<protein>
    <submittedName>
        <fullName evidence="2">Uncharacterized protein</fullName>
    </submittedName>
</protein>
<gene>
    <name evidence="2" type="ORF">GBAR_LOCUS25555</name>
</gene>
<keyword evidence="3" id="KW-1185">Reference proteome</keyword>
<dbReference type="Proteomes" id="UP001174909">
    <property type="component" value="Unassembled WGS sequence"/>
</dbReference>
<dbReference type="EMBL" id="CASHTH010003545">
    <property type="protein sequence ID" value="CAI8046246.1"/>
    <property type="molecule type" value="Genomic_DNA"/>
</dbReference>
<reference evidence="2" key="1">
    <citation type="submission" date="2023-03" db="EMBL/GenBank/DDBJ databases">
        <authorList>
            <person name="Steffen K."/>
            <person name="Cardenas P."/>
        </authorList>
    </citation>
    <scope>NUCLEOTIDE SEQUENCE</scope>
</reference>
<organism evidence="2 3">
    <name type="scientific">Geodia barretti</name>
    <name type="common">Barrett's horny sponge</name>
    <dbReference type="NCBI Taxonomy" id="519541"/>
    <lineage>
        <taxon>Eukaryota</taxon>
        <taxon>Metazoa</taxon>
        <taxon>Porifera</taxon>
        <taxon>Demospongiae</taxon>
        <taxon>Heteroscleromorpha</taxon>
        <taxon>Tetractinellida</taxon>
        <taxon>Astrophorina</taxon>
        <taxon>Geodiidae</taxon>
        <taxon>Geodia</taxon>
    </lineage>
</organism>